<name>A0A2W5NJK8_RHOSU</name>
<dbReference type="PANTHER" id="PTHR47359">
    <property type="entry name" value="PEPTIDOGLYCAN DL-ENDOPEPTIDASE CWLO"/>
    <property type="match status" value="1"/>
</dbReference>
<dbReference type="InterPro" id="IPR000064">
    <property type="entry name" value="NLP_P60_dom"/>
</dbReference>
<dbReference type="EMBL" id="QFPW01000001">
    <property type="protein sequence ID" value="PZQ52688.1"/>
    <property type="molecule type" value="Genomic_DNA"/>
</dbReference>
<proteinExistence type="inferred from homology"/>
<dbReference type="AlphaFoldDB" id="A0A2W5NJK8"/>
<evidence type="ECO:0000256" key="4">
    <source>
        <dbReference type="ARBA" id="ARBA00022807"/>
    </source>
</evidence>
<keyword evidence="4" id="KW-0788">Thiol protease</keyword>
<feature type="domain" description="NlpC/P60" evidence="5">
    <location>
        <begin position="156"/>
        <end position="280"/>
    </location>
</feature>
<evidence type="ECO:0000259" key="5">
    <source>
        <dbReference type="PROSITE" id="PS51935"/>
    </source>
</evidence>
<dbReference type="GO" id="GO:0008234">
    <property type="term" value="F:cysteine-type peptidase activity"/>
    <property type="evidence" value="ECO:0007669"/>
    <property type="project" value="UniProtKB-KW"/>
</dbReference>
<dbReference type="GO" id="GO:0006508">
    <property type="term" value="P:proteolysis"/>
    <property type="evidence" value="ECO:0007669"/>
    <property type="project" value="UniProtKB-KW"/>
</dbReference>
<evidence type="ECO:0000256" key="3">
    <source>
        <dbReference type="ARBA" id="ARBA00022801"/>
    </source>
</evidence>
<comment type="caution">
    <text evidence="6">The sequence shown here is derived from an EMBL/GenBank/DDBJ whole genome shotgun (WGS) entry which is preliminary data.</text>
</comment>
<keyword evidence="3" id="KW-0378">Hydrolase</keyword>
<accession>A0A2W5NJK8</accession>
<evidence type="ECO:0000313" key="7">
    <source>
        <dbReference type="Proteomes" id="UP000249185"/>
    </source>
</evidence>
<protein>
    <submittedName>
        <fullName evidence="6">Peptidase P60</fullName>
    </submittedName>
</protein>
<dbReference type="SUPFAM" id="SSF54001">
    <property type="entry name" value="Cysteine proteinases"/>
    <property type="match status" value="1"/>
</dbReference>
<organism evidence="6 7">
    <name type="scientific">Rhodovulum sulfidophilum</name>
    <name type="common">Rhodobacter sulfidophilus</name>
    <dbReference type="NCBI Taxonomy" id="35806"/>
    <lineage>
        <taxon>Bacteria</taxon>
        <taxon>Pseudomonadati</taxon>
        <taxon>Pseudomonadota</taxon>
        <taxon>Alphaproteobacteria</taxon>
        <taxon>Rhodobacterales</taxon>
        <taxon>Paracoccaceae</taxon>
        <taxon>Rhodovulum</taxon>
    </lineage>
</organism>
<keyword evidence="2" id="KW-0645">Protease</keyword>
<sequence length="285" mass="30357">MVGTRFAPRLVPARPDLAAEHLRGRVEAERFVPGTRRSVATPLLDLSLSPEPGAGRDTQLLYGETFTVYEIGEDGLAWGQAELDGYVGYVSAADLTAPRPRGTRVTALWSHLYPVADVRAKPTQELPFLAEVPVAGTTAGFARLRGGGHVPRPHLFPIRGDFVDQAARFLGAPYLWGGRSVAGLDCSALVQLALLATGAPAPRDSDMQASLLGRALAEEEPGRRGDLVFWRGHVGILEDADTLLHANGYHMAVAREPLGAAIDRIAAQGGGPVTGRRRLEPGAPE</sequence>
<dbReference type="InterPro" id="IPR038765">
    <property type="entry name" value="Papain-like_cys_pep_sf"/>
</dbReference>
<evidence type="ECO:0000256" key="1">
    <source>
        <dbReference type="ARBA" id="ARBA00007074"/>
    </source>
</evidence>
<dbReference type="PROSITE" id="PS51935">
    <property type="entry name" value="NLPC_P60"/>
    <property type="match status" value="1"/>
</dbReference>
<dbReference type="Pfam" id="PF00877">
    <property type="entry name" value="NLPC_P60"/>
    <property type="match status" value="1"/>
</dbReference>
<dbReference type="Gene3D" id="3.90.1720.10">
    <property type="entry name" value="endopeptidase domain like (from Nostoc punctiforme)"/>
    <property type="match status" value="1"/>
</dbReference>
<dbReference type="InterPro" id="IPR051794">
    <property type="entry name" value="PG_Endopeptidase_C40"/>
</dbReference>
<dbReference type="InterPro" id="IPR041382">
    <property type="entry name" value="SH3_16"/>
</dbReference>
<dbReference type="PANTHER" id="PTHR47359:SF3">
    <property type="entry name" value="NLP_P60 DOMAIN-CONTAINING PROTEIN-RELATED"/>
    <property type="match status" value="1"/>
</dbReference>
<dbReference type="Pfam" id="PF18348">
    <property type="entry name" value="SH3_16"/>
    <property type="match status" value="1"/>
</dbReference>
<evidence type="ECO:0000256" key="2">
    <source>
        <dbReference type="ARBA" id="ARBA00022670"/>
    </source>
</evidence>
<evidence type="ECO:0000313" key="6">
    <source>
        <dbReference type="EMBL" id="PZQ52688.1"/>
    </source>
</evidence>
<dbReference type="Proteomes" id="UP000249185">
    <property type="component" value="Unassembled WGS sequence"/>
</dbReference>
<comment type="similarity">
    <text evidence="1">Belongs to the peptidase C40 family.</text>
</comment>
<reference evidence="6 7" key="1">
    <citation type="submission" date="2017-08" db="EMBL/GenBank/DDBJ databases">
        <title>Infants hospitalized years apart are colonized by the same room-sourced microbial strains.</title>
        <authorList>
            <person name="Brooks B."/>
            <person name="Olm M.R."/>
            <person name="Firek B.A."/>
            <person name="Baker R."/>
            <person name="Thomas B.C."/>
            <person name="Morowitz M.J."/>
            <person name="Banfield J.F."/>
        </authorList>
    </citation>
    <scope>NUCLEOTIDE SEQUENCE [LARGE SCALE GENOMIC DNA]</scope>
    <source>
        <strain evidence="6">S2_005_002_R2_34</strain>
    </source>
</reference>
<gene>
    <name evidence="6" type="ORF">DI556_01735</name>
</gene>